<keyword evidence="2" id="KW-1133">Transmembrane helix</keyword>
<proteinExistence type="predicted"/>
<dbReference type="Proteomes" id="UP000679307">
    <property type="component" value="Chromosome"/>
</dbReference>
<keyword evidence="4" id="KW-1185">Reference proteome</keyword>
<dbReference type="RefSeq" id="WP_246535961.1">
    <property type="nucleotide sequence ID" value="NZ_CP075371.1"/>
</dbReference>
<feature type="transmembrane region" description="Helical" evidence="2">
    <location>
        <begin position="103"/>
        <end position="122"/>
    </location>
</feature>
<organism evidence="3 4">
    <name type="scientific">Nocardioides aquaticus</name>
    <dbReference type="NCBI Taxonomy" id="160826"/>
    <lineage>
        <taxon>Bacteria</taxon>
        <taxon>Bacillati</taxon>
        <taxon>Actinomycetota</taxon>
        <taxon>Actinomycetes</taxon>
        <taxon>Propionibacteriales</taxon>
        <taxon>Nocardioidaceae</taxon>
        <taxon>Nocardioides</taxon>
    </lineage>
</organism>
<feature type="transmembrane region" description="Helical" evidence="2">
    <location>
        <begin position="77"/>
        <end position="97"/>
    </location>
</feature>
<name>A0ABX8EGZ0_9ACTN</name>
<reference evidence="3 4" key="1">
    <citation type="submission" date="2021-05" db="EMBL/GenBank/DDBJ databases">
        <title>Complete genome of Nocardioides aquaticus KCTC 9944T isolated from meromictic and hypersaline Ekho Lake, Antarctica.</title>
        <authorList>
            <person name="Hwang K."/>
            <person name="Kim K.M."/>
            <person name="Choe H."/>
        </authorList>
    </citation>
    <scope>NUCLEOTIDE SEQUENCE [LARGE SCALE GENOMIC DNA]</scope>
    <source>
        <strain evidence="3 4">KCTC 9944</strain>
    </source>
</reference>
<evidence type="ECO:0000313" key="3">
    <source>
        <dbReference type="EMBL" id="QVT79797.1"/>
    </source>
</evidence>
<evidence type="ECO:0000256" key="1">
    <source>
        <dbReference type="SAM" id="MobiDB-lite"/>
    </source>
</evidence>
<sequence length="123" mass="13102">MPDRTGERPPPAAPARRRAHLMVPGQPHRPVPTPASTRRVQRWVVSILLFSTVFHLAVGLVVAAVSIDASVPTSRIGLLAIAGVMGVLAAVAASAIHQRRPQVPWLLLGLAPALVGVYLCFLR</sequence>
<dbReference type="EMBL" id="CP075371">
    <property type="protein sequence ID" value="QVT79797.1"/>
    <property type="molecule type" value="Genomic_DNA"/>
</dbReference>
<protein>
    <submittedName>
        <fullName evidence="3">Uncharacterized protein</fullName>
    </submittedName>
</protein>
<accession>A0ABX8EGZ0</accession>
<keyword evidence="2" id="KW-0812">Transmembrane</keyword>
<evidence type="ECO:0000256" key="2">
    <source>
        <dbReference type="SAM" id="Phobius"/>
    </source>
</evidence>
<evidence type="ECO:0000313" key="4">
    <source>
        <dbReference type="Proteomes" id="UP000679307"/>
    </source>
</evidence>
<feature type="region of interest" description="Disordered" evidence="1">
    <location>
        <begin position="1"/>
        <end position="35"/>
    </location>
</feature>
<gene>
    <name evidence="3" type="ORF">ENKNEFLB_02187</name>
</gene>
<keyword evidence="2" id="KW-0472">Membrane</keyword>
<feature type="transmembrane region" description="Helical" evidence="2">
    <location>
        <begin position="43"/>
        <end position="65"/>
    </location>
</feature>